<dbReference type="AlphaFoldDB" id="A0A2P2PGC2"/>
<reference evidence="2" key="1">
    <citation type="submission" date="2018-02" db="EMBL/GenBank/DDBJ databases">
        <title>Rhizophora mucronata_Transcriptome.</title>
        <authorList>
            <person name="Meera S.P."/>
            <person name="Sreeshan A."/>
            <person name="Augustine A."/>
        </authorList>
    </citation>
    <scope>NUCLEOTIDE SEQUENCE</scope>
    <source>
        <tissue evidence="2">Leaf</tissue>
    </source>
</reference>
<evidence type="ECO:0000313" key="2">
    <source>
        <dbReference type="EMBL" id="MBX53790.1"/>
    </source>
</evidence>
<evidence type="ECO:0000256" key="1">
    <source>
        <dbReference type="SAM" id="MobiDB-lite"/>
    </source>
</evidence>
<name>A0A2P2PGC2_RHIMU</name>
<dbReference type="EMBL" id="GGEC01073306">
    <property type="protein sequence ID" value="MBX53790.1"/>
    <property type="molecule type" value="Transcribed_RNA"/>
</dbReference>
<accession>A0A2P2PGC2</accession>
<organism evidence="2">
    <name type="scientific">Rhizophora mucronata</name>
    <name type="common">Asiatic mangrove</name>
    <dbReference type="NCBI Taxonomy" id="61149"/>
    <lineage>
        <taxon>Eukaryota</taxon>
        <taxon>Viridiplantae</taxon>
        <taxon>Streptophyta</taxon>
        <taxon>Embryophyta</taxon>
        <taxon>Tracheophyta</taxon>
        <taxon>Spermatophyta</taxon>
        <taxon>Magnoliopsida</taxon>
        <taxon>eudicotyledons</taxon>
        <taxon>Gunneridae</taxon>
        <taxon>Pentapetalae</taxon>
        <taxon>rosids</taxon>
        <taxon>fabids</taxon>
        <taxon>Malpighiales</taxon>
        <taxon>Rhizophoraceae</taxon>
        <taxon>Rhizophora</taxon>
    </lineage>
</organism>
<sequence>MYCISVTDIQKRKPVPSQQSR</sequence>
<proteinExistence type="predicted"/>
<protein>
    <submittedName>
        <fullName evidence="2">Uncharacterized protein</fullName>
    </submittedName>
</protein>
<feature type="region of interest" description="Disordered" evidence="1">
    <location>
        <begin position="1"/>
        <end position="21"/>
    </location>
</feature>